<dbReference type="PaxDb" id="6945-B7P3Y2"/>
<reference evidence="2 4" key="1">
    <citation type="submission" date="2008-03" db="EMBL/GenBank/DDBJ databases">
        <title>Annotation of Ixodes scapularis.</title>
        <authorList>
            <consortium name="Ixodes scapularis Genome Project Consortium"/>
            <person name="Caler E."/>
            <person name="Hannick L.I."/>
            <person name="Bidwell S."/>
            <person name="Joardar V."/>
            <person name="Thiagarajan M."/>
            <person name="Amedeo P."/>
            <person name="Galinsky K.J."/>
            <person name="Schobel S."/>
            <person name="Inman J."/>
            <person name="Hostetler J."/>
            <person name="Miller J."/>
            <person name="Hammond M."/>
            <person name="Megy K."/>
            <person name="Lawson D."/>
            <person name="Kodira C."/>
            <person name="Sutton G."/>
            <person name="Meyer J."/>
            <person name="Hill C.A."/>
            <person name="Birren B."/>
            <person name="Nene V."/>
            <person name="Collins F."/>
            <person name="Alarcon-Chaidez F."/>
            <person name="Wikel S."/>
            <person name="Strausberg R."/>
        </authorList>
    </citation>
    <scope>NUCLEOTIDE SEQUENCE [LARGE SCALE GENOMIC DNA]</scope>
    <source>
        <strain evidence="4">Wikel</strain>
        <strain evidence="2">Wikel colony</strain>
    </source>
</reference>
<keyword evidence="4" id="KW-1185">Reference proteome</keyword>
<dbReference type="Proteomes" id="UP000001555">
    <property type="component" value="Unassembled WGS sequence"/>
</dbReference>
<dbReference type="EMBL" id="DS631518">
    <property type="protein sequence ID" value="EEC01304.1"/>
    <property type="molecule type" value="Genomic_DNA"/>
</dbReference>
<protein>
    <submittedName>
        <fullName evidence="2 3">Uncharacterized protein</fullName>
    </submittedName>
</protein>
<evidence type="ECO:0000313" key="4">
    <source>
        <dbReference type="Proteomes" id="UP000001555"/>
    </source>
</evidence>
<gene>
    <name evidence="2" type="ORF">IscW_ISCW001483</name>
</gene>
<feature type="compositionally biased region" description="Basic and acidic residues" evidence="1">
    <location>
        <begin position="61"/>
        <end position="70"/>
    </location>
</feature>
<dbReference type="VEuPathDB" id="VectorBase:ISCW001483"/>
<evidence type="ECO:0000256" key="1">
    <source>
        <dbReference type="SAM" id="MobiDB-lite"/>
    </source>
</evidence>
<dbReference type="EnsemblMetazoa" id="ISCW001483-RA">
    <property type="protein sequence ID" value="ISCW001483-PA"/>
    <property type="gene ID" value="ISCW001483"/>
</dbReference>
<evidence type="ECO:0000313" key="3">
    <source>
        <dbReference type="EnsemblMetazoa" id="ISCW001483-PA"/>
    </source>
</evidence>
<reference evidence="3" key="2">
    <citation type="submission" date="2020-05" db="UniProtKB">
        <authorList>
            <consortium name="EnsemblMetazoa"/>
        </authorList>
    </citation>
    <scope>IDENTIFICATION</scope>
    <source>
        <strain evidence="3">wikel</strain>
    </source>
</reference>
<dbReference type="InParanoid" id="B7P3Y2"/>
<dbReference type="VEuPathDB" id="VectorBase:ISCI001483"/>
<feature type="non-terminal residue" evidence="2">
    <location>
        <position position="1"/>
    </location>
</feature>
<feature type="compositionally biased region" description="Basic and acidic residues" evidence="1">
    <location>
        <begin position="81"/>
        <end position="91"/>
    </location>
</feature>
<proteinExistence type="predicted"/>
<evidence type="ECO:0000313" key="2">
    <source>
        <dbReference type="EMBL" id="EEC01304.1"/>
    </source>
</evidence>
<feature type="region of interest" description="Disordered" evidence="1">
    <location>
        <begin position="1"/>
        <end position="91"/>
    </location>
</feature>
<feature type="non-terminal residue" evidence="2">
    <location>
        <position position="91"/>
    </location>
</feature>
<dbReference type="HOGENOM" id="CLU_2433148_0_0_1"/>
<accession>B7P3Y2</accession>
<dbReference type="AlphaFoldDB" id="B7P3Y2"/>
<feature type="compositionally biased region" description="Polar residues" evidence="1">
    <location>
        <begin position="15"/>
        <end position="38"/>
    </location>
</feature>
<sequence length="91" mass="10060">VLWEGRRLIWKNTGREQNGQASSTPETSNSKAGQTKASVSEKKKSPQIIAGDMNVRARQRATKDEKEASKKGPVKIITNETKPREKLISGL</sequence>
<dbReference type="EMBL" id="ABJB010367256">
    <property type="status" value="NOT_ANNOTATED_CDS"/>
    <property type="molecule type" value="Genomic_DNA"/>
</dbReference>
<name>B7P3Y2_IXOSC</name>
<organism>
    <name type="scientific">Ixodes scapularis</name>
    <name type="common">Black-legged tick</name>
    <name type="synonym">Deer tick</name>
    <dbReference type="NCBI Taxonomy" id="6945"/>
    <lineage>
        <taxon>Eukaryota</taxon>
        <taxon>Metazoa</taxon>
        <taxon>Ecdysozoa</taxon>
        <taxon>Arthropoda</taxon>
        <taxon>Chelicerata</taxon>
        <taxon>Arachnida</taxon>
        <taxon>Acari</taxon>
        <taxon>Parasitiformes</taxon>
        <taxon>Ixodida</taxon>
        <taxon>Ixodoidea</taxon>
        <taxon>Ixodidae</taxon>
        <taxon>Ixodinae</taxon>
        <taxon>Ixodes</taxon>
    </lineage>
</organism>